<sequence>MNNNTSKTNGCTIYALGRVNMFLINEEARTVRIVNDEATVYDWNTGGGFTRNLFIKAKRLRTGINDTHGFKTFYYGIGRLMNILKYILTFLKYTLIFIVSFFIVLIGFLFYADSFMPEWNGSYKLGKGLFLIEWDWNTQKIVYSGETESNGYGGRCIIPPFPDSPWICMHEVNANDLWVIVKATTLKGNYPRYYLIDKSFNIEGLDWKADNCDSIIQSHIIVTSDSIRFEDILKKKNVDLRFNNIRYKYMYRREE</sequence>
<keyword evidence="1" id="KW-1133">Transmembrane helix</keyword>
<feature type="transmembrane region" description="Helical" evidence="1">
    <location>
        <begin position="90"/>
        <end position="112"/>
    </location>
</feature>
<protein>
    <submittedName>
        <fullName evidence="2">Uncharacterized protein</fullName>
    </submittedName>
</protein>
<evidence type="ECO:0000313" key="2">
    <source>
        <dbReference type="EMBL" id="MCZ8372819.1"/>
    </source>
</evidence>
<keyword evidence="3" id="KW-1185">Reference proteome</keyword>
<keyword evidence="1" id="KW-0812">Transmembrane</keyword>
<gene>
    <name evidence="2" type="ORF">O6P32_08885</name>
</gene>
<keyword evidence="1" id="KW-0472">Membrane</keyword>
<dbReference type="RefSeq" id="WP_269878077.1">
    <property type="nucleotide sequence ID" value="NZ_JAPZVM010000006.1"/>
</dbReference>
<dbReference type="Proteomes" id="UP001141933">
    <property type="component" value="Unassembled WGS sequence"/>
</dbReference>
<name>A0ABT4PIC2_9BACT</name>
<evidence type="ECO:0000313" key="3">
    <source>
        <dbReference type="Proteomes" id="UP001141933"/>
    </source>
</evidence>
<organism evidence="2 3">
    <name type="scientific">Phocaeicola acetigenes</name>
    <dbReference type="NCBI Taxonomy" id="3016083"/>
    <lineage>
        <taxon>Bacteria</taxon>
        <taxon>Pseudomonadati</taxon>
        <taxon>Bacteroidota</taxon>
        <taxon>Bacteroidia</taxon>
        <taxon>Bacteroidales</taxon>
        <taxon>Bacteroidaceae</taxon>
        <taxon>Phocaeicola</taxon>
    </lineage>
</organism>
<proteinExistence type="predicted"/>
<dbReference type="EMBL" id="JAPZVM010000006">
    <property type="protein sequence ID" value="MCZ8372819.1"/>
    <property type="molecule type" value="Genomic_DNA"/>
</dbReference>
<comment type="caution">
    <text evidence="2">The sequence shown here is derived from an EMBL/GenBank/DDBJ whole genome shotgun (WGS) entry which is preliminary data.</text>
</comment>
<evidence type="ECO:0000256" key="1">
    <source>
        <dbReference type="SAM" id="Phobius"/>
    </source>
</evidence>
<reference evidence="2" key="1">
    <citation type="submission" date="2022-12" db="EMBL/GenBank/DDBJ databases">
        <title>Phocaeicola acetigenes sp. nov., isolated feces from a healthy human.</title>
        <authorList>
            <person name="Do H."/>
            <person name="Ha Y.B."/>
            <person name="Kim J.-S."/>
            <person name="Suh M.K."/>
            <person name="Kim H.S."/>
            <person name="Lee J.-S."/>
        </authorList>
    </citation>
    <scope>NUCLEOTIDE SEQUENCE</scope>
    <source>
        <strain evidence="2">KGMB11183</strain>
    </source>
</reference>
<accession>A0ABT4PIC2</accession>